<dbReference type="InterPro" id="IPR013324">
    <property type="entry name" value="RNA_pol_sigma_r3/r4-like"/>
</dbReference>
<evidence type="ECO:0000256" key="4">
    <source>
        <dbReference type="ARBA" id="ARBA00023163"/>
    </source>
</evidence>
<dbReference type="EMBL" id="BAAAFH010000003">
    <property type="protein sequence ID" value="GAA0873831.1"/>
    <property type="molecule type" value="Genomic_DNA"/>
</dbReference>
<dbReference type="Gene3D" id="1.10.10.10">
    <property type="entry name" value="Winged helix-like DNA-binding domain superfamily/Winged helix DNA-binding domain"/>
    <property type="match status" value="1"/>
</dbReference>
<keyword evidence="2" id="KW-0805">Transcription regulation</keyword>
<evidence type="ECO:0000259" key="5">
    <source>
        <dbReference type="Pfam" id="PF04542"/>
    </source>
</evidence>
<evidence type="ECO:0000256" key="2">
    <source>
        <dbReference type="ARBA" id="ARBA00023015"/>
    </source>
</evidence>
<dbReference type="InterPro" id="IPR007627">
    <property type="entry name" value="RNA_pol_sigma70_r2"/>
</dbReference>
<evidence type="ECO:0000256" key="3">
    <source>
        <dbReference type="ARBA" id="ARBA00023082"/>
    </source>
</evidence>
<dbReference type="Pfam" id="PF04542">
    <property type="entry name" value="Sigma70_r2"/>
    <property type="match status" value="1"/>
</dbReference>
<evidence type="ECO:0000313" key="8">
    <source>
        <dbReference type="Proteomes" id="UP001501126"/>
    </source>
</evidence>
<keyword evidence="8" id="KW-1185">Reference proteome</keyword>
<dbReference type="RefSeq" id="WP_343784259.1">
    <property type="nucleotide sequence ID" value="NZ_BAAAFH010000003.1"/>
</dbReference>
<dbReference type="SUPFAM" id="SSF88946">
    <property type="entry name" value="Sigma2 domain of RNA polymerase sigma factors"/>
    <property type="match status" value="1"/>
</dbReference>
<name>A0ABP3Y0Q9_9FLAO</name>
<dbReference type="InterPro" id="IPR013249">
    <property type="entry name" value="RNA_pol_sigma70_r4_t2"/>
</dbReference>
<evidence type="ECO:0000256" key="1">
    <source>
        <dbReference type="ARBA" id="ARBA00010641"/>
    </source>
</evidence>
<dbReference type="NCBIfam" id="TIGR02937">
    <property type="entry name" value="sigma70-ECF"/>
    <property type="match status" value="1"/>
</dbReference>
<dbReference type="InterPro" id="IPR039425">
    <property type="entry name" value="RNA_pol_sigma-70-like"/>
</dbReference>
<dbReference type="InterPro" id="IPR014284">
    <property type="entry name" value="RNA_pol_sigma-70_dom"/>
</dbReference>
<reference evidence="8" key="1">
    <citation type="journal article" date="2019" name="Int. J. Syst. Evol. Microbiol.">
        <title>The Global Catalogue of Microorganisms (GCM) 10K type strain sequencing project: providing services to taxonomists for standard genome sequencing and annotation.</title>
        <authorList>
            <consortium name="The Broad Institute Genomics Platform"/>
            <consortium name="The Broad Institute Genome Sequencing Center for Infectious Disease"/>
            <person name="Wu L."/>
            <person name="Ma J."/>
        </authorList>
    </citation>
    <scope>NUCLEOTIDE SEQUENCE [LARGE SCALE GENOMIC DNA]</scope>
    <source>
        <strain evidence="8">JCM 16083</strain>
    </source>
</reference>
<feature type="domain" description="RNA polymerase sigma factor 70 region 4 type 2" evidence="6">
    <location>
        <begin position="115"/>
        <end position="166"/>
    </location>
</feature>
<keyword evidence="3" id="KW-0731">Sigma factor</keyword>
<dbReference type="PANTHER" id="PTHR43133:SF46">
    <property type="entry name" value="RNA POLYMERASE SIGMA-70 FACTOR ECF SUBFAMILY"/>
    <property type="match status" value="1"/>
</dbReference>
<accession>A0ABP3Y0Q9</accession>
<sequence length="184" mass="21281">MNEAELIEGCVSGNPRAQKQLYDMFSGRMMGVCLRYCKSEEEAQDALQEGFVKVFTKIKEFKMDGSFEGWIRRIMVNTSLDLIRKHKKHAFHSDVDELQYMLSDNEMISGKLAAEELLRVLSTLPDGYRIVFNMFAIEGYSHKEIANELGISENTSKSQYSRARAYLRDCIEKLETRAIKREED</sequence>
<dbReference type="InterPro" id="IPR036388">
    <property type="entry name" value="WH-like_DNA-bd_sf"/>
</dbReference>
<dbReference type="CDD" id="cd06171">
    <property type="entry name" value="Sigma70_r4"/>
    <property type="match status" value="1"/>
</dbReference>
<gene>
    <name evidence="7" type="ORF">GCM10009118_02390</name>
</gene>
<proteinExistence type="inferred from homology"/>
<keyword evidence="4" id="KW-0804">Transcription</keyword>
<comment type="caution">
    <text evidence="7">The sequence shown here is derived from an EMBL/GenBank/DDBJ whole genome shotgun (WGS) entry which is preliminary data.</text>
</comment>
<organism evidence="7 8">
    <name type="scientific">Wandonia haliotis</name>
    <dbReference type="NCBI Taxonomy" id="574963"/>
    <lineage>
        <taxon>Bacteria</taxon>
        <taxon>Pseudomonadati</taxon>
        <taxon>Bacteroidota</taxon>
        <taxon>Flavobacteriia</taxon>
        <taxon>Flavobacteriales</taxon>
        <taxon>Crocinitomicaceae</taxon>
        <taxon>Wandonia</taxon>
    </lineage>
</organism>
<protein>
    <submittedName>
        <fullName evidence="7">RNA polymerase sigma factor</fullName>
    </submittedName>
</protein>
<dbReference type="PANTHER" id="PTHR43133">
    <property type="entry name" value="RNA POLYMERASE ECF-TYPE SIGMA FACTO"/>
    <property type="match status" value="1"/>
</dbReference>
<evidence type="ECO:0000313" key="7">
    <source>
        <dbReference type="EMBL" id="GAA0873831.1"/>
    </source>
</evidence>
<dbReference type="InterPro" id="IPR013325">
    <property type="entry name" value="RNA_pol_sigma_r2"/>
</dbReference>
<dbReference type="Pfam" id="PF08281">
    <property type="entry name" value="Sigma70_r4_2"/>
    <property type="match status" value="1"/>
</dbReference>
<feature type="domain" description="RNA polymerase sigma-70 region 2" evidence="5">
    <location>
        <begin position="21"/>
        <end position="88"/>
    </location>
</feature>
<evidence type="ECO:0000259" key="6">
    <source>
        <dbReference type="Pfam" id="PF08281"/>
    </source>
</evidence>
<dbReference type="Gene3D" id="1.10.1740.10">
    <property type="match status" value="1"/>
</dbReference>
<dbReference type="Proteomes" id="UP001501126">
    <property type="component" value="Unassembled WGS sequence"/>
</dbReference>
<comment type="similarity">
    <text evidence="1">Belongs to the sigma-70 factor family. ECF subfamily.</text>
</comment>
<dbReference type="SUPFAM" id="SSF88659">
    <property type="entry name" value="Sigma3 and sigma4 domains of RNA polymerase sigma factors"/>
    <property type="match status" value="1"/>
</dbReference>